<dbReference type="GO" id="GO:0061599">
    <property type="term" value="F:molybdopterin molybdotransferase activity"/>
    <property type="evidence" value="ECO:0007669"/>
    <property type="project" value="UniProtKB-UniRule"/>
</dbReference>
<dbReference type="EC" id="2.10.1.1" evidence="7"/>
<name>A0A4V1CEF9_9CORY</name>
<dbReference type="Pfam" id="PF03453">
    <property type="entry name" value="MoeA_N"/>
    <property type="match status" value="1"/>
</dbReference>
<comment type="cofactor">
    <cofactor evidence="7">
        <name>Mg(2+)</name>
        <dbReference type="ChEBI" id="CHEBI:18420"/>
    </cofactor>
</comment>
<dbReference type="GO" id="GO:0005829">
    <property type="term" value="C:cytosol"/>
    <property type="evidence" value="ECO:0007669"/>
    <property type="project" value="TreeGrafter"/>
</dbReference>
<keyword evidence="5 7" id="KW-0501">Molybdenum cofactor biosynthesis</keyword>
<dbReference type="EMBL" id="CP039247">
    <property type="protein sequence ID" value="QCB27968.1"/>
    <property type="molecule type" value="Genomic_DNA"/>
</dbReference>
<dbReference type="InterPro" id="IPR025877">
    <property type="entry name" value="MobA-like_NTP_Trfase"/>
</dbReference>
<dbReference type="AlphaFoldDB" id="A0A4V1CEF9"/>
<keyword evidence="7" id="KW-0479">Metal-binding</keyword>
<dbReference type="SUPFAM" id="SSF53448">
    <property type="entry name" value="Nucleotide-diphospho-sugar transferases"/>
    <property type="match status" value="1"/>
</dbReference>
<dbReference type="InterPro" id="IPR038987">
    <property type="entry name" value="MoeA-like"/>
</dbReference>
<dbReference type="SMART" id="SM00852">
    <property type="entry name" value="MoCF_biosynth"/>
    <property type="match status" value="1"/>
</dbReference>
<dbReference type="PANTHER" id="PTHR10192">
    <property type="entry name" value="MOLYBDOPTERIN BIOSYNTHESIS PROTEIN"/>
    <property type="match status" value="1"/>
</dbReference>
<dbReference type="GO" id="GO:0046872">
    <property type="term" value="F:metal ion binding"/>
    <property type="evidence" value="ECO:0007669"/>
    <property type="project" value="UniProtKB-UniRule"/>
</dbReference>
<dbReference type="Pfam" id="PF03454">
    <property type="entry name" value="MoeA_C"/>
    <property type="match status" value="1"/>
</dbReference>
<dbReference type="UniPathway" id="UPA00344"/>
<dbReference type="InterPro" id="IPR036135">
    <property type="entry name" value="MoeA_linker/N_sf"/>
</dbReference>
<dbReference type="Gene3D" id="3.90.550.10">
    <property type="entry name" value="Spore Coat Polysaccharide Biosynthesis Protein SpsA, Chain A"/>
    <property type="match status" value="1"/>
</dbReference>
<proteinExistence type="inferred from homology"/>
<dbReference type="Pfam" id="PF00994">
    <property type="entry name" value="MoCF_biosynth"/>
    <property type="match status" value="1"/>
</dbReference>
<dbReference type="SUPFAM" id="SSF63867">
    <property type="entry name" value="MoeA C-terminal domain-like"/>
    <property type="match status" value="1"/>
</dbReference>
<dbReference type="GO" id="GO:0006777">
    <property type="term" value="P:Mo-molybdopterin cofactor biosynthetic process"/>
    <property type="evidence" value="ECO:0007669"/>
    <property type="project" value="UniProtKB-UniRule"/>
</dbReference>
<comment type="similarity">
    <text evidence="3 7">Belongs to the MoeA family.</text>
</comment>
<evidence type="ECO:0000256" key="3">
    <source>
        <dbReference type="ARBA" id="ARBA00010763"/>
    </source>
</evidence>
<dbReference type="Proteomes" id="UP000296352">
    <property type="component" value="Chromosome"/>
</dbReference>
<gene>
    <name evidence="9" type="primary">moeA2</name>
    <name evidence="9" type="ORF">CENDO_03370</name>
</gene>
<keyword evidence="7" id="KW-0460">Magnesium</keyword>
<dbReference type="SUPFAM" id="SSF63882">
    <property type="entry name" value="MoeA N-terminal region -like"/>
    <property type="match status" value="1"/>
</dbReference>
<keyword evidence="4 7" id="KW-0500">Molybdenum</keyword>
<evidence type="ECO:0000256" key="7">
    <source>
        <dbReference type="RuleBase" id="RU365090"/>
    </source>
</evidence>
<evidence type="ECO:0000256" key="1">
    <source>
        <dbReference type="ARBA" id="ARBA00002901"/>
    </source>
</evidence>
<sequence length="589" mass="61088">MVTYAIILAGGRSSRVHRSAPIMVPDKPFLQRMDGGERLIDVALRVTAGCARRVVVGPAMDLPAGVRRVREAPPQSGPASAIAAGLATIGGGPEDSVLILAADMPSPEVAGLLEAELHGDGLIAVAGGYPQPLLCRLRLDAARTAFDGVRGGSVKRCLDGLDLREIALGDDAARDVDTWDDATNAGFGVAPGAARWVVARQRVYDAGRSIGLNRAEEQVPAVGLRLAQPACTPIPVPHYSSSAMDGFAVAGPGPWRLLEPAATGAQGRNIHRKSGRLRPGQALPILTGSVLPDGTEAIVRAEHARMVGEGVELLDGHAISPGADVRHAGEELAQGDVIIEAGTVLHARHLPLLAACGVDSVVADRPLTVDCAFTGNEVITSGIPGPGEVRDAFSSSFPTLISEMGARVGRMDRLPDSPDEVREWLASSTADVVLVTGGSGRSGQDFARTCITELADEILADSIHCQPGHPTLIASRGVRGRLQLVIGVPGNPLAAHVALHSFAAPAFAGARGQGFPAVRTCTLDGEFHALHRDRVRLIPASLGGGRATPMANTNSHMLSGYANADCLLVIDPAGAKAGDLVNYLPLHQG</sequence>
<dbReference type="Gene3D" id="2.40.340.10">
    <property type="entry name" value="MoeA, C-terminal, domain IV"/>
    <property type="match status" value="1"/>
</dbReference>
<comment type="catalytic activity">
    <reaction evidence="6">
        <text>adenylyl-molybdopterin + molybdate = Mo-molybdopterin + AMP + H(+)</text>
        <dbReference type="Rhea" id="RHEA:35047"/>
        <dbReference type="ChEBI" id="CHEBI:15378"/>
        <dbReference type="ChEBI" id="CHEBI:36264"/>
        <dbReference type="ChEBI" id="CHEBI:62727"/>
        <dbReference type="ChEBI" id="CHEBI:71302"/>
        <dbReference type="ChEBI" id="CHEBI:456215"/>
        <dbReference type="EC" id="2.10.1.1"/>
    </reaction>
</comment>
<comment type="pathway">
    <text evidence="2 7">Cofactor biosynthesis; molybdopterin biosynthesis.</text>
</comment>
<dbReference type="CDD" id="cd00887">
    <property type="entry name" value="MoeA"/>
    <property type="match status" value="1"/>
</dbReference>
<evidence type="ECO:0000259" key="8">
    <source>
        <dbReference type="SMART" id="SM00852"/>
    </source>
</evidence>
<dbReference type="InterPro" id="IPR005110">
    <property type="entry name" value="MoeA_linker/N"/>
</dbReference>
<dbReference type="InterPro" id="IPR036425">
    <property type="entry name" value="MoaB/Mog-like_dom_sf"/>
</dbReference>
<dbReference type="KEGG" id="cee:CENDO_03370"/>
<keyword evidence="7 9" id="KW-0808">Transferase</keyword>
<evidence type="ECO:0000256" key="2">
    <source>
        <dbReference type="ARBA" id="ARBA00005046"/>
    </source>
</evidence>
<feature type="domain" description="MoaB/Mog" evidence="8">
    <location>
        <begin position="377"/>
        <end position="509"/>
    </location>
</feature>
<dbReference type="GO" id="GO:0016779">
    <property type="term" value="F:nucleotidyltransferase activity"/>
    <property type="evidence" value="ECO:0007669"/>
    <property type="project" value="UniProtKB-ARBA"/>
</dbReference>
<evidence type="ECO:0000256" key="4">
    <source>
        <dbReference type="ARBA" id="ARBA00022505"/>
    </source>
</evidence>
<accession>A0A4V1CEF9</accession>
<dbReference type="RefSeq" id="WP_168707161.1">
    <property type="nucleotide sequence ID" value="NZ_CP039247.1"/>
</dbReference>
<dbReference type="Gene3D" id="3.90.105.10">
    <property type="entry name" value="Molybdopterin biosynthesis moea protein, domain 2"/>
    <property type="match status" value="1"/>
</dbReference>
<dbReference type="InterPro" id="IPR005111">
    <property type="entry name" value="MoeA_C_domain_IV"/>
</dbReference>
<dbReference type="PANTHER" id="PTHR10192:SF5">
    <property type="entry name" value="GEPHYRIN"/>
    <property type="match status" value="1"/>
</dbReference>
<comment type="function">
    <text evidence="1 7">Catalyzes the insertion of molybdate into adenylated molybdopterin with the concomitant release of AMP.</text>
</comment>
<dbReference type="InterPro" id="IPR029044">
    <property type="entry name" value="Nucleotide-diphossugar_trans"/>
</dbReference>
<dbReference type="InterPro" id="IPR036688">
    <property type="entry name" value="MoeA_C_domain_IV_sf"/>
</dbReference>
<protein>
    <recommendedName>
        <fullName evidence="7">Molybdopterin molybdenumtransferase</fullName>
        <ecNumber evidence="7">2.10.1.1</ecNumber>
    </recommendedName>
</protein>
<dbReference type="Gene3D" id="2.170.190.11">
    <property type="entry name" value="Molybdopterin biosynthesis moea protein, domain 3"/>
    <property type="match status" value="1"/>
</dbReference>
<dbReference type="Pfam" id="PF12804">
    <property type="entry name" value="NTP_transf_3"/>
    <property type="match status" value="1"/>
</dbReference>
<keyword evidence="10" id="KW-1185">Reference proteome</keyword>
<reference evidence="9 10" key="1">
    <citation type="submission" date="2019-04" db="EMBL/GenBank/DDBJ databases">
        <title>Corynebacterium endometrii sp. nov., isolated from the uterus of a cow with endometritis.</title>
        <authorList>
            <person name="Ballas P."/>
            <person name="Ruckert C."/>
            <person name="Wagener K."/>
            <person name="Drillich M."/>
            <person name="Kaempfer P."/>
            <person name="Busse H.-J."/>
            <person name="Ehling-Schulz M."/>
        </authorList>
    </citation>
    <scope>NUCLEOTIDE SEQUENCE [LARGE SCALE GENOMIC DNA]</scope>
    <source>
        <strain evidence="9 10">LMM-1653</strain>
    </source>
</reference>
<dbReference type="InterPro" id="IPR001453">
    <property type="entry name" value="MoaB/Mog_dom"/>
</dbReference>
<evidence type="ECO:0000256" key="5">
    <source>
        <dbReference type="ARBA" id="ARBA00023150"/>
    </source>
</evidence>
<organism evidence="9 10">
    <name type="scientific">Corynebacterium endometrii</name>
    <dbReference type="NCBI Taxonomy" id="2488819"/>
    <lineage>
        <taxon>Bacteria</taxon>
        <taxon>Bacillati</taxon>
        <taxon>Actinomycetota</taxon>
        <taxon>Actinomycetes</taxon>
        <taxon>Mycobacteriales</taxon>
        <taxon>Corynebacteriaceae</taxon>
        <taxon>Corynebacterium</taxon>
    </lineage>
</organism>
<evidence type="ECO:0000313" key="9">
    <source>
        <dbReference type="EMBL" id="QCB27968.1"/>
    </source>
</evidence>
<dbReference type="Gene3D" id="3.40.980.10">
    <property type="entry name" value="MoaB/Mog-like domain"/>
    <property type="match status" value="1"/>
</dbReference>
<dbReference type="SUPFAM" id="SSF53218">
    <property type="entry name" value="Molybdenum cofactor biosynthesis proteins"/>
    <property type="match status" value="1"/>
</dbReference>
<evidence type="ECO:0000313" key="10">
    <source>
        <dbReference type="Proteomes" id="UP000296352"/>
    </source>
</evidence>
<evidence type="ECO:0000256" key="6">
    <source>
        <dbReference type="ARBA" id="ARBA00047317"/>
    </source>
</evidence>